<proteinExistence type="inferred from homology"/>
<keyword evidence="4 6" id="KW-0347">Helicase</keyword>
<gene>
    <name evidence="9" type="ORF">MICPUCDRAFT_10670</name>
</gene>
<comment type="similarity">
    <text evidence="1">Belongs to the DEAD box helicase family. DDX21/DDX50 subfamily.</text>
</comment>
<evidence type="ECO:0000256" key="6">
    <source>
        <dbReference type="RuleBase" id="RU000492"/>
    </source>
</evidence>
<dbReference type="CDD" id="cd18787">
    <property type="entry name" value="SF2_C_DEAD"/>
    <property type="match status" value="1"/>
</dbReference>
<evidence type="ECO:0000259" key="8">
    <source>
        <dbReference type="PROSITE" id="PS51194"/>
    </source>
</evidence>
<dbReference type="GO" id="GO:0005829">
    <property type="term" value="C:cytosol"/>
    <property type="evidence" value="ECO:0007669"/>
    <property type="project" value="TreeGrafter"/>
</dbReference>
<evidence type="ECO:0000256" key="5">
    <source>
        <dbReference type="ARBA" id="ARBA00022840"/>
    </source>
</evidence>
<dbReference type="InterPro" id="IPR050079">
    <property type="entry name" value="DEAD_box_RNA_helicase"/>
</dbReference>
<dbReference type="SMART" id="SM00490">
    <property type="entry name" value="HELICc"/>
    <property type="match status" value="1"/>
</dbReference>
<dbReference type="OrthoDB" id="496845at2759"/>
<feature type="non-terminal residue" evidence="9">
    <location>
        <position position="1"/>
    </location>
</feature>
<dbReference type="SUPFAM" id="SSF52540">
    <property type="entry name" value="P-loop containing nucleoside triphosphate hydrolases"/>
    <property type="match status" value="1"/>
</dbReference>
<dbReference type="InterPro" id="IPR000629">
    <property type="entry name" value="RNA-helicase_DEAD-box_CS"/>
</dbReference>
<keyword evidence="2 6" id="KW-0547">Nucleotide-binding</keyword>
<dbReference type="AlphaFoldDB" id="C1MPU5"/>
<dbReference type="GO" id="GO:0003676">
    <property type="term" value="F:nucleic acid binding"/>
    <property type="evidence" value="ECO:0007669"/>
    <property type="project" value="InterPro"/>
</dbReference>
<dbReference type="Pfam" id="PF00270">
    <property type="entry name" value="DEAD"/>
    <property type="match status" value="1"/>
</dbReference>
<evidence type="ECO:0000313" key="9">
    <source>
        <dbReference type="EMBL" id="EEH57962.1"/>
    </source>
</evidence>
<feature type="domain" description="Helicase ATP-binding" evidence="7">
    <location>
        <begin position="18"/>
        <end position="200"/>
    </location>
</feature>
<dbReference type="PANTHER" id="PTHR47959:SF1">
    <property type="entry name" value="ATP-DEPENDENT RNA HELICASE DBPA"/>
    <property type="match status" value="1"/>
</dbReference>
<evidence type="ECO:0000256" key="3">
    <source>
        <dbReference type="ARBA" id="ARBA00022801"/>
    </source>
</evidence>
<dbReference type="InterPro" id="IPR044742">
    <property type="entry name" value="DEAD/DEAH_RhlB"/>
</dbReference>
<keyword evidence="3 6" id="KW-0378">Hydrolase</keyword>
<dbReference type="GO" id="GO:0003724">
    <property type="term" value="F:RNA helicase activity"/>
    <property type="evidence" value="ECO:0007669"/>
    <property type="project" value="TreeGrafter"/>
</dbReference>
<dbReference type="PROSITE" id="PS51194">
    <property type="entry name" value="HELICASE_CTER"/>
    <property type="match status" value="1"/>
</dbReference>
<dbReference type="Pfam" id="PF00271">
    <property type="entry name" value="Helicase_C"/>
    <property type="match status" value="1"/>
</dbReference>
<dbReference type="GO" id="GO:0005524">
    <property type="term" value="F:ATP binding"/>
    <property type="evidence" value="ECO:0007669"/>
    <property type="project" value="UniProtKB-KW"/>
</dbReference>
<dbReference type="RefSeq" id="XP_003058011.1">
    <property type="nucleotide sequence ID" value="XM_003057965.1"/>
</dbReference>
<keyword evidence="10" id="KW-1185">Reference proteome</keyword>
<keyword evidence="5 6" id="KW-0067">ATP-binding</keyword>
<accession>C1MPU5</accession>
<dbReference type="SMART" id="SM00487">
    <property type="entry name" value="DEXDc"/>
    <property type="match status" value="1"/>
</dbReference>
<dbReference type="GO" id="GO:0016787">
    <property type="term" value="F:hydrolase activity"/>
    <property type="evidence" value="ECO:0007669"/>
    <property type="project" value="UniProtKB-KW"/>
</dbReference>
<protein>
    <submittedName>
        <fullName evidence="9">Predicted protein</fullName>
    </submittedName>
</protein>
<dbReference type="InterPro" id="IPR011545">
    <property type="entry name" value="DEAD/DEAH_box_helicase_dom"/>
</dbReference>
<dbReference type="InterPro" id="IPR014001">
    <property type="entry name" value="Helicase_ATP-bd"/>
</dbReference>
<sequence>VKARGISHLTPVQERTLRCMITEGRDVLVQAPTGSGKTLAYLLPLAHILSKNDTWRDETNKPIKTGHVAAIVWLPTRELAAQVYEHAALHVAAAGLRCALCVGGAPDAPQIAAIKAGASVVIGTPGRVKELVDRGVIDPTSLLVQVLDEADRLLDGGFESDVEAVMRPPGGDARTACLSATSPPKLARFLRGRLPRDHALVTIAGYGGSCVGGTVEHLAIAAREDDVVGVVVDAERRLANEDVGDTRRKRRVVSSLHGDLPQTARDAAIKSLRDGACDVLVATDVAARGLDLPGVELVIHADPPRSADAYAHRAGRAGRPGCAARGVSL</sequence>
<dbReference type="PROSITE" id="PS00039">
    <property type="entry name" value="DEAD_ATP_HELICASE"/>
    <property type="match status" value="1"/>
</dbReference>
<dbReference type="InterPro" id="IPR001650">
    <property type="entry name" value="Helicase_C-like"/>
</dbReference>
<dbReference type="KEGG" id="mpp:MICPUCDRAFT_10670"/>
<evidence type="ECO:0000256" key="2">
    <source>
        <dbReference type="ARBA" id="ARBA00022741"/>
    </source>
</evidence>
<dbReference type="eggNOG" id="KOG0331">
    <property type="taxonomic scope" value="Eukaryota"/>
</dbReference>
<dbReference type="STRING" id="564608.C1MPU5"/>
<evidence type="ECO:0000313" key="10">
    <source>
        <dbReference type="Proteomes" id="UP000001876"/>
    </source>
</evidence>
<organism evidence="10">
    <name type="scientific">Micromonas pusilla (strain CCMP1545)</name>
    <name type="common">Picoplanktonic green alga</name>
    <dbReference type="NCBI Taxonomy" id="564608"/>
    <lineage>
        <taxon>Eukaryota</taxon>
        <taxon>Viridiplantae</taxon>
        <taxon>Chlorophyta</taxon>
        <taxon>Mamiellophyceae</taxon>
        <taxon>Mamiellales</taxon>
        <taxon>Mamiellaceae</taxon>
        <taxon>Micromonas</taxon>
    </lineage>
</organism>
<evidence type="ECO:0000256" key="1">
    <source>
        <dbReference type="ARBA" id="ARBA00006517"/>
    </source>
</evidence>
<evidence type="ECO:0000256" key="4">
    <source>
        <dbReference type="ARBA" id="ARBA00022806"/>
    </source>
</evidence>
<dbReference type="CDD" id="cd00268">
    <property type="entry name" value="DEADc"/>
    <property type="match status" value="1"/>
</dbReference>
<dbReference type="Proteomes" id="UP000001876">
    <property type="component" value="Unassembled WGS sequence"/>
</dbReference>
<dbReference type="Gene3D" id="3.40.50.300">
    <property type="entry name" value="P-loop containing nucleotide triphosphate hydrolases"/>
    <property type="match status" value="2"/>
</dbReference>
<dbReference type="GeneID" id="9683449"/>
<feature type="non-terminal residue" evidence="9">
    <location>
        <position position="329"/>
    </location>
</feature>
<evidence type="ECO:0000259" key="7">
    <source>
        <dbReference type="PROSITE" id="PS51192"/>
    </source>
</evidence>
<reference evidence="9 10" key="1">
    <citation type="journal article" date="2009" name="Science">
        <title>Green evolution and dynamic adaptations revealed by genomes of the marine picoeukaryotes Micromonas.</title>
        <authorList>
            <person name="Worden A.Z."/>
            <person name="Lee J.H."/>
            <person name="Mock T."/>
            <person name="Rouze P."/>
            <person name="Simmons M.P."/>
            <person name="Aerts A.L."/>
            <person name="Allen A.E."/>
            <person name="Cuvelier M.L."/>
            <person name="Derelle E."/>
            <person name="Everett M.V."/>
            <person name="Foulon E."/>
            <person name="Grimwood J."/>
            <person name="Gundlach H."/>
            <person name="Henrissat B."/>
            <person name="Napoli C."/>
            <person name="McDonald S.M."/>
            <person name="Parker M.S."/>
            <person name="Rombauts S."/>
            <person name="Salamov A."/>
            <person name="Von Dassow P."/>
            <person name="Badger J.H."/>
            <person name="Coutinho P.M."/>
            <person name="Demir E."/>
            <person name="Dubchak I."/>
            <person name="Gentemann C."/>
            <person name="Eikrem W."/>
            <person name="Gready J.E."/>
            <person name="John U."/>
            <person name="Lanier W."/>
            <person name="Lindquist E.A."/>
            <person name="Lucas S."/>
            <person name="Mayer K.F."/>
            <person name="Moreau H."/>
            <person name="Not F."/>
            <person name="Otillar R."/>
            <person name="Panaud O."/>
            <person name="Pangilinan J."/>
            <person name="Paulsen I."/>
            <person name="Piegu B."/>
            <person name="Poliakov A."/>
            <person name="Robbens S."/>
            <person name="Schmutz J."/>
            <person name="Toulza E."/>
            <person name="Wyss T."/>
            <person name="Zelensky A."/>
            <person name="Zhou K."/>
            <person name="Armbrust E.V."/>
            <person name="Bhattacharya D."/>
            <person name="Goodenough U.W."/>
            <person name="Van de Peer Y."/>
            <person name="Grigoriev I.V."/>
        </authorList>
    </citation>
    <scope>NUCLEOTIDE SEQUENCE [LARGE SCALE GENOMIC DNA]</scope>
    <source>
        <strain evidence="9 10">CCMP1545</strain>
    </source>
</reference>
<feature type="domain" description="Helicase C-terminal" evidence="8">
    <location>
        <begin position="214"/>
        <end position="329"/>
    </location>
</feature>
<dbReference type="EMBL" id="GG663738">
    <property type="protein sequence ID" value="EEH57962.1"/>
    <property type="molecule type" value="Genomic_DNA"/>
</dbReference>
<dbReference type="PROSITE" id="PS51192">
    <property type="entry name" value="HELICASE_ATP_BIND_1"/>
    <property type="match status" value="1"/>
</dbReference>
<name>C1MPU5_MICPC</name>
<dbReference type="PANTHER" id="PTHR47959">
    <property type="entry name" value="ATP-DEPENDENT RNA HELICASE RHLE-RELATED"/>
    <property type="match status" value="1"/>
</dbReference>
<dbReference type="InterPro" id="IPR027417">
    <property type="entry name" value="P-loop_NTPase"/>
</dbReference>